<dbReference type="GO" id="GO:0020037">
    <property type="term" value="F:heme binding"/>
    <property type="evidence" value="ECO:0007669"/>
    <property type="project" value="InterPro"/>
</dbReference>
<dbReference type="InterPro" id="IPR021776">
    <property type="entry name" value="ActD"/>
</dbReference>
<feature type="transmembrane region" description="Helical" evidence="5">
    <location>
        <begin position="113"/>
        <end position="134"/>
    </location>
</feature>
<keyword evidence="5" id="KW-0812">Transmembrane</keyword>
<dbReference type="GO" id="GO:0009055">
    <property type="term" value="F:electron transfer activity"/>
    <property type="evidence" value="ECO:0007669"/>
    <property type="project" value="InterPro"/>
</dbReference>
<accession>A0A2M7G597</accession>
<evidence type="ECO:0000256" key="2">
    <source>
        <dbReference type="ARBA" id="ARBA00022723"/>
    </source>
</evidence>
<dbReference type="InterPro" id="IPR036909">
    <property type="entry name" value="Cyt_c-like_dom_sf"/>
</dbReference>
<name>A0A2M7G597_9BACT</name>
<dbReference type="Pfam" id="PF11821">
    <property type="entry name" value="ActD"/>
    <property type="match status" value="1"/>
</dbReference>
<dbReference type="PANTHER" id="PTHR40394:SF2">
    <property type="entry name" value="QUINOL:CYTOCHROME C OXIDOREDUCTASE MEMBRANE PROTEIN"/>
    <property type="match status" value="1"/>
</dbReference>
<evidence type="ECO:0000256" key="4">
    <source>
        <dbReference type="PROSITE-ProRule" id="PRU00433"/>
    </source>
</evidence>
<keyword evidence="5" id="KW-0472">Membrane</keyword>
<feature type="transmembrane region" description="Helical" evidence="5">
    <location>
        <begin position="68"/>
        <end position="92"/>
    </location>
</feature>
<keyword evidence="5" id="KW-1133">Transmembrane helix</keyword>
<keyword evidence="1 4" id="KW-0349">Heme</keyword>
<dbReference type="Pfam" id="PF13442">
    <property type="entry name" value="Cytochrome_CBB3"/>
    <property type="match status" value="1"/>
</dbReference>
<reference evidence="7 8" key="1">
    <citation type="submission" date="2017-09" db="EMBL/GenBank/DDBJ databases">
        <title>Depth-based differentiation of microbial function through sediment-hosted aquifers and enrichment of novel symbionts in the deep terrestrial subsurface.</title>
        <authorList>
            <person name="Probst A.J."/>
            <person name="Ladd B."/>
            <person name="Jarett J.K."/>
            <person name="Geller-Mcgrath D.E."/>
            <person name="Sieber C.M."/>
            <person name="Emerson J.B."/>
            <person name="Anantharaman K."/>
            <person name="Thomas B.C."/>
            <person name="Malmstrom R."/>
            <person name="Stieglmeier M."/>
            <person name="Klingl A."/>
            <person name="Woyke T."/>
            <person name="Ryan C.M."/>
            <person name="Banfield J.F."/>
        </authorList>
    </citation>
    <scope>NUCLEOTIDE SEQUENCE [LARGE SCALE GENOMIC DNA]</scope>
    <source>
        <strain evidence="7">CG17_big_fil_post_rev_8_21_14_2_50_48_46</strain>
    </source>
</reference>
<evidence type="ECO:0000259" key="6">
    <source>
        <dbReference type="PROSITE" id="PS51007"/>
    </source>
</evidence>
<dbReference type="SUPFAM" id="SSF46626">
    <property type="entry name" value="Cytochrome c"/>
    <property type="match status" value="1"/>
</dbReference>
<feature type="transmembrane region" description="Helical" evidence="5">
    <location>
        <begin position="206"/>
        <end position="226"/>
    </location>
</feature>
<dbReference type="PANTHER" id="PTHR40394">
    <property type="entry name" value="LIPOPROTEIN-RELATED"/>
    <property type="match status" value="1"/>
</dbReference>
<dbReference type="PROSITE" id="PS51007">
    <property type="entry name" value="CYTC"/>
    <property type="match status" value="1"/>
</dbReference>
<dbReference type="EMBL" id="PFFQ01000031">
    <property type="protein sequence ID" value="PIW17068.1"/>
    <property type="molecule type" value="Genomic_DNA"/>
</dbReference>
<feature type="domain" description="Cytochrome c" evidence="6">
    <location>
        <begin position="301"/>
        <end position="385"/>
    </location>
</feature>
<comment type="caution">
    <text evidence="7">The sequence shown here is derived from an EMBL/GenBank/DDBJ whole genome shotgun (WGS) entry which is preliminary data.</text>
</comment>
<evidence type="ECO:0000313" key="8">
    <source>
        <dbReference type="Proteomes" id="UP000231019"/>
    </source>
</evidence>
<keyword evidence="2 4" id="KW-0479">Metal-binding</keyword>
<dbReference type="Proteomes" id="UP000231019">
    <property type="component" value="Unassembled WGS sequence"/>
</dbReference>
<dbReference type="AlphaFoldDB" id="A0A2M7G597"/>
<evidence type="ECO:0000256" key="1">
    <source>
        <dbReference type="ARBA" id="ARBA00022617"/>
    </source>
</evidence>
<dbReference type="GO" id="GO:0046872">
    <property type="term" value="F:metal ion binding"/>
    <property type="evidence" value="ECO:0007669"/>
    <property type="project" value="UniProtKB-KW"/>
</dbReference>
<evidence type="ECO:0000256" key="5">
    <source>
        <dbReference type="SAM" id="Phobius"/>
    </source>
</evidence>
<sequence>MSKKTENTVMSEQKQNNKLFAMTGLFDTPDEIMHAASEASKKYRKFDVHTPYPVHGMDDAMGLGESPIGWVTLIIGTTCMLLFLGFIAWVSLVNYPNIWAGKPYFNLPGYIPILFEVTVLTGAVSTVLILFFIVSGFPRNNHPLHDTPYMQRTSDDKFGLCLEAADAAFDEAEAKGLLEQLGAKQVQPVYFDPVEEKSGLSLTSPVFLVVSAFVTVGIATLAYFALNRMVFMPPFTFMNQQERVVAQTPNGIFADGRSMQLPVEGTVARGLMPYPFKLDDPNQAQAMAGKYMANPLPVTAAVLQTGKMQFESKCSACHGYYGEGDSRLRGLFPAPPTLHSKKVTEWEDANIYHVITNGQNLMPSYAKQLTRDERWAVVHYVRALQRSLKPKETDVQ</sequence>
<evidence type="ECO:0000256" key="3">
    <source>
        <dbReference type="ARBA" id="ARBA00023004"/>
    </source>
</evidence>
<keyword evidence="3 4" id="KW-0408">Iron</keyword>
<protein>
    <recommendedName>
        <fullName evidence="6">Cytochrome c domain-containing protein</fullName>
    </recommendedName>
</protein>
<organism evidence="7 8">
    <name type="scientific">bacterium (Candidatus Blackallbacteria) CG17_big_fil_post_rev_8_21_14_2_50_48_46</name>
    <dbReference type="NCBI Taxonomy" id="2014261"/>
    <lineage>
        <taxon>Bacteria</taxon>
        <taxon>Candidatus Blackallbacteria</taxon>
    </lineage>
</organism>
<dbReference type="Gene3D" id="1.10.760.10">
    <property type="entry name" value="Cytochrome c-like domain"/>
    <property type="match status" value="1"/>
</dbReference>
<gene>
    <name evidence="7" type="ORF">COW36_10550</name>
</gene>
<dbReference type="InterPro" id="IPR009056">
    <property type="entry name" value="Cyt_c-like_dom"/>
</dbReference>
<proteinExistence type="predicted"/>
<evidence type="ECO:0000313" key="7">
    <source>
        <dbReference type="EMBL" id="PIW17068.1"/>
    </source>
</evidence>